<dbReference type="EMBL" id="DYUC01000082">
    <property type="protein sequence ID" value="HJG86988.1"/>
    <property type="molecule type" value="Genomic_DNA"/>
</dbReference>
<dbReference type="InterPro" id="IPR001849">
    <property type="entry name" value="PH_domain"/>
</dbReference>
<feature type="domain" description="PH" evidence="2">
    <location>
        <begin position="1"/>
        <end position="21"/>
    </location>
</feature>
<organism evidence="3 4">
    <name type="scientific">Pseudoflavonifractor capillosus</name>
    <dbReference type="NCBI Taxonomy" id="106588"/>
    <lineage>
        <taxon>Bacteria</taxon>
        <taxon>Bacillati</taxon>
        <taxon>Bacillota</taxon>
        <taxon>Clostridia</taxon>
        <taxon>Eubacteriales</taxon>
        <taxon>Oscillospiraceae</taxon>
        <taxon>Pseudoflavonifractor</taxon>
    </lineage>
</organism>
<proteinExistence type="predicted"/>
<feature type="region of interest" description="Disordered" evidence="1">
    <location>
        <begin position="99"/>
        <end position="119"/>
    </location>
</feature>
<dbReference type="AlphaFoldDB" id="A0A921MLW1"/>
<reference evidence="3" key="2">
    <citation type="submission" date="2021-09" db="EMBL/GenBank/DDBJ databases">
        <authorList>
            <person name="Gilroy R."/>
        </authorList>
    </citation>
    <scope>NUCLEOTIDE SEQUENCE</scope>
    <source>
        <strain evidence="3">CHK179-5677</strain>
    </source>
</reference>
<dbReference type="RefSeq" id="WP_295368240.1">
    <property type="nucleotide sequence ID" value="NZ_DYUC01000082.1"/>
</dbReference>
<evidence type="ECO:0000256" key="1">
    <source>
        <dbReference type="SAM" id="MobiDB-lite"/>
    </source>
</evidence>
<evidence type="ECO:0000313" key="4">
    <source>
        <dbReference type="Proteomes" id="UP000760668"/>
    </source>
</evidence>
<name>A0A921MLW1_9FIRM</name>
<comment type="caution">
    <text evidence="3">The sequence shown here is derived from an EMBL/GenBank/DDBJ whole genome shotgun (WGS) entry which is preliminary data.</text>
</comment>
<evidence type="ECO:0000313" key="3">
    <source>
        <dbReference type="EMBL" id="HJG86988.1"/>
    </source>
</evidence>
<dbReference type="Proteomes" id="UP000760668">
    <property type="component" value="Unassembled WGS sequence"/>
</dbReference>
<accession>A0A921MLW1</accession>
<gene>
    <name evidence="3" type="ORF">K8V01_08215</name>
</gene>
<dbReference type="PROSITE" id="PS50003">
    <property type="entry name" value="PH_DOMAIN"/>
    <property type="match status" value="1"/>
</dbReference>
<evidence type="ECO:0000259" key="2">
    <source>
        <dbReference type="PROSITE" id="PS50003"/>
    </source>
</evidence>
<reference evidence="3" key="1">
    <citation type="journal article" date="2021" name="PeerJ">
        <title>Extensive microbial diversity within the chicken gut microbiome revealed by metagenomics and culture.</title>
        <authorList>
            <person name="Gilroy R."/>
            <person name="Ravi A."/>
            <person name="Getino M."/>
            <person name="Pursley I."/>
            <person name="Horton D.L."/>
            <person name="Alikhan N.F."/>
            <person name="Baker D."/>
            <person name="Gharbi K."/>
            <person name="Hall N."/>
            <person name="Watson M."/>
            <person name="Adriaenssens E.M."/>
            <person name="Foster-Nyarko E."/>
            <person name="Jarju S."/>
            <person name="Secka A."/>
            <person name="Antonio M."/>
            <person name="Oren A."/>
            <person name="Chaudhuri R.R."/>
            <person name="La Ragione R."/>
            <person name="Hildebrand F."/>
            <person name="Pallen M.J."/>
        </authorList>
    </citation>
    <scope>NUCLEOTIDE SEQUENCE</scope>
    <source>
        <strain evidence="3">CHK179-5677</strain>
    </source>
</reference>
<sequence length="119" mass="12933">MRSESGEKRARWLNALVRYMEHLAGGKVNDAVKLAFLDGERMDEIDNLDLSALTEFKRSGNGTVEIKLMDRMAVLEKIAAMLERGEEGEADAFLRALERAGDQGAGGESGGEAMSGRGE</sequence>
<protein>
    <submittedName>
        <fullName evidence="3">XRE family transcriptional regulator</fullName>
    </submittedName>
</protein>